<keyword evidence="4" id="KW-1185">Reference proteome</keyword>
<feature type="compositionally biased region" description="Low complexity" evidence="1">
    <location>
        <begin position="71"/>
        <end position="111"/>
    </location>
</feature>
<organism evidence="3 4">
    <name type="scientific">Endosaccharibacter trunci</name>
    <dbReference type="NCBI Taxonomy" id="2812733"/>
    <lineage>
        <taxon>Bacteria</taxon>
        <taxon>Pseudomonadati</taxon>
        <taxon>Pseudomonadota</taxon>
        <taxon>Alphaproteobacteria</taxon>
        <taxon>Acetobacterales</taxon>
        <taxon>Acetobacteraceae</taxon>
        <taxon>Endosaccharibacter</taxon>
    </lineage>
</organism>
<dbReference type="EMBL" id="JAMSKV010000015">
    <property type="protein sequence ID" value="MCQ8279745.1"/>
    <property type="molecule type" value="Genomic_DNA"/>
</dbReference>
<accession>A0ABT1WA29</accession>
<comment type="caution">
    <text evidence="3">The sequence shown here is derived from an EMBL/GenBank/DDBJ whole genome shotgun (WGS) entry which is preliminary data.</text>
</comment>
<name>A0ABT1WA29_9PROT</name>
<sequence>MSTRSARLLALSLALSAAGLLGAPGAQAMSMKECSVKYQEAKKSNTLNGADWKSFRAAQCGSGAPVAATDTPGAAKSASTTATPAPAAPTPAATTPAAPESTPAGPGKSAAAAAPVASGNVVFPTSVDPKYASLSAGKARMKTCVDQYHANKADGGNGGLKWIQKGGGYYSECTKKLKGS</sequence>
<evidence type="ECO:0000313" key="4">
    <source>
        <dbReference type="Proteomes" id="UP001524587"/>
    </source>
</evidence>
<evidence type="ECO:0000256" key="1">
    <source>
        <dbReference type="SAM" id="MobiDB-lite"/>
    </source>
</evidence>
<gene>
    <name evidence="3" type="ORF">NFI95_14970</name>
</gene>
<feature type="signal peptide" evidence="2">
    <location>
        <begin position="1"/>
        <end position="28"/>
    </location>
</feature>
<evidence type="ECO:0000313" key="3">
    <source>
        <dbReference type="EMBL" id="MCQ8279745.1"/>
    </source>
</evidence>
<keyword evidence="2" id="KW-0732">Signal</keyword>
<reference evidence="3 4" key="1">
    <citation type="submission" date="2022-06" db="EMBL/GenBank/DDBJ databases">
        <title>Endosaccharibacter gen. nov., sp. nov., endophytic bacteria isolated from sugarcane.</title>
        <authorList>
            <person name="Pitiwittayakul N."/>
            <person name="Yukphan P."/>
            <person name="Charoenyingcharoen P."/>
            <person name="Tanasupawat S."/>
        </authorList>
    </citation>
    <scope>NUCLEOTIDE SEQUENCE [LARGE SCALE GENOMIC DNA]</scope>
    <source>
        <strain evidence="3 4">KSS8</strain>
    </source>
</reference>
<evidence type="ECO:0000256" key="2">
    <source>
        <dbReference type="SAM" id="SignalP"/>
    </source>
</evidence>
<protein>
    <submittedName>
        <fullName evidence="3">Uncharacterized protein</fullName>
    </submittedName>
</protein>
<dbReference type="Proteomes" id="UP001524587">
    <property type="component" value="Unassembled WGS sequence"/>
</dbReference>
<proteinExistence type="predicted"/>
<dbReference type="RefSeq" id="WP_422865231.1">
    <property type="nucleotide sequence ID" value="NZ_JAMSKV010000015.1"/>
</dbReference>
<feature type="region of interest" description="Disordered" evidence="1">
    <location>
        <begin position="66"/>
        <end position="111"/>
    </location>
</feature>
<feature type="chain" id="PRO_5046034937" evidence="2">
    <location>
        <begin position="29"/>
        <end position="180"/>
    </location>
</feature>